<keyword evidence="3" id="KW-1185">Reference proteome</keyword>
<keyword evidence="1" id="KW-0812">Transmembrane</keyword>
<gene>
    <name evidence="2" type="ORF">ACFOWZ_28630</name>
</gene>
<organism evidence="2 3">
    <name type="scientific">Lentzea rhizosphaerae</name>
    <dbReference type="NCBI Taxonomy" id="2041025"/>
    <lineage>
        <taxon>Bacteria</taxon>
        <taxon>Bacillati</taxon>
        <taxon>Actinomycetota</taxon>
        <taxon>Actinomycetes</taxon>
        <taxon>Pseudonocardiales</taxon>
        <taxon>Pseudonocardiaceae</taxon>
        <taxon>Lentzea</taxon>
    </lineage>
</organism>
<keyword evidence="1" id="KW-0472">Membrane</keyword>
<dbReference type="EMBL" id="JBHRZI010000024">
    <property type="protein sequence ID" value="MFC3895465.1"/>
    <property type="molecule type" value="Genomic_DNA"/>
</dbReference>
<feature type="transmembrane region" description="Helical" evidence="1">
    <location>
        <begin position="64"/>
        <end position="89"/>
    </location>
</feature>
<feature type="transmembrane region" description="Helical" evidence="1">
    <location>
        <begin position="152"/>
        <end position="172"/>
    </location>
</feature>
<protein>
    <submittedName>
        <fullName evidence="2">Uncharacterized protein</fullName>
    </submittedName>
</protein>
<accession>A0ABV8C0B3</accession>
<feature type="transmembrane region" description="Helical" evidence="1">
    <location>
        <begin position="33"/>
        <end position="52"/>
    </location>
</feature>
<keyword evidence="1" id="KW-1133">Transmembrane helix</keyword>
<feature type="transmembrane region" description="Helical" evidence="1">
    <location>
        <begin position="129"/>
        <end position="146"/>
    </location>
</feature>
<feature type="transmembrane region" description="Helical" evidence="1">
    <location>
        <begin position="101"/>
        <end position="122"/>
    </location>
</feature>
<proteinExistence type="predicted"/>
<reference evidence="3" key="1">
    <citation type="journal article" date="2019" name="Int. J. Syst. Evol. Microbiol.">
        <title>The Global Catalogue of Microorganisms (GCM) 10K type strain sequencing project: providing services to taxonomists for standard genome sequencing and annotation.</title>
        <authorList>
            <consortium name="The Broad Institute Genomics Platform"/>
            <consortium name="The Broad Institute Genome Sequencing Center for Infectious Disease"/>
            <person name="Wu L."/>
            <person name="Ma J."/>
        </authorList>
    </citation>
    <scope>NUCLEOTIDE SEQUENCE [LARGE SCALE GENOMIC DNA]</scope>
    <source>
        <strain evidence="3">CGMCC 4.7405</strain>
    </source>
</reference>
<name>A0ABV8C0B3_9PSEU</name>
<dbReference type="Proteomes" id="UP001595690">
    <property type="component" value="Unassembled WGS sequence"/>
</dbReference>
<dbReference type="RefSeq" id="WP_382377015.1">
    <property type="nucleotide sequence ID" value="NZ_JBHRZI010000024.1"/>
</dbReference>
<evidence type="ECO:0000256" key="1">
    <source>
        <dbReference type="SAM" id="Phobius"/>
    </source>
</evidence>
<evidence type="ECO:0000313" key="3">
    <source>
        <dbReference type="Proteomes" id="UP001595690"/>
    </source>
</evidence>
<evidence type="ECO:0000313" key="2">
    <source>
        <dbReference type="EMBL" id="MFC3895465.1"/>
    </source>
</evidence>
<sequence length="175" mass="17473">MRLDGLARWTGVLAGLCISLPAAVEVVTGEIAATSFVLGIAPALALPLLTALHLRQGGGGFGALAFTANVIGLGLFGGAAFTLNVALFYVDQPVLAGPTRFALLGSAVVFAVGAVLFGIAMVRARTHPVVPAVAYAVALPVLALAAPLPDSWLTSAIHVVAGASVAWLAAALPAE</sequence>
<comment type="caution">
    <text evidence="2">The sequence shown here is derived from an EMBL/GenBank/DDBJ whole genome shotgun (WGS) entry which is preliminary data.</text>
</comment>